<dbReference type="Proteomes" id="UP000027265">
    <property type="component" value="Unassembled WGS sequence"/>
</dbReference>
<evidence type="ECO:0000256" key="1">
    <source>
        <dbReference type="SAM" id="MobiDB-lite"/>
    </source>
</evidence>
<keyword evidence="3" id="KW-1185">Reference proteome</keyword>
<dbReference type="EMBL" id="KL197742">
    <property type="protein sequence ID" value="KDQ52145.1"/>
    <property type="molecule type" value="Genomic_DNA"/>
</dbReference>
<protein>
    <submittedName>
        <fullName evidence="2">Uncharacterized protein</fullName>
    </submittedName>
</protein>
<name>A0A067PE79_9AGAM</name>
<sequence length="233" mass="25001">MQVPFPAPSTFSACAVNIRIHNLLDDAARRSTFALSKSSSTTQPQGVHSPAPCKSHSPLPRRSTLALAHPQPPRQCNNKAFIRLLPCKSHSPLPRRLVLAPSNSVSTTSSTMQQQGVHSPVPHMQVPFPAPSTFGACAVNIRIHNLLDDAATRCLFASQVLFPTPYSLTFDTCIVNVHLFSLPMPGHSAFGSSPGHPTFASSFGSQSLCLPFITSIWGFSSPTPGVQCSLHQL</sequence>
<proteinExistence type="predicted"/>
<feature type="compositionally biased region" description="Polar residues" evidence="1">
    <location>
        <begin position="35"/>
        <end position="46"/>
    </location>
</feature>
<dbReference type="HOGENOM" id="CLU_1190064_0_0_1"/>
<dbReference type="AlphaFoldDB" id="A0A067PE79"/>
<gene>
    <name evidence="2" type="ORF">JAAARDRAFT_198555</name>
</gene>
<evidence type="ECO:0000313" key="2">
    <source>
        <dbReference type="EMBL" id="KDQ52145.1"/>
    </source>
</evidence>
<dbReference type="InParanoid" id="A0A067PE79"/>
<feature type="region of interest" description="Disordered" evidence="1">
    <location>
        <begin position="35"/>
        <end position="72"/>
    </location>
</feature>
<reference evidence="3" key="1">
    <citation type="journal article" date="2014" name="Proc. Natl. Acad. Sci. U.S.A.">
        <title>Extensive sampling of basidiomycete genomes demonstrates inadequacy of the white-rot/brown-rot paradigm for wood decay fungi.</title>
        <authorList>
            <person name="Riley R."/>
            <person name="Salamov A.A."/>
            <person name="Brown D.W."/>
            <person name="Nagy L.G."/>
            <person name="Floudas D."/>
            <person name="Held B.W."/>
            <person name="Levasseur A."/>
            <person name="Lombard V."/>
            <person name="Morin E."/>
            <person name="Otillar R."/>
            <person name="Lindquist E.A."/>
            <person name="Sun H."/>
            <person name="LaButti K.M."/>
            <person name="Schmutz J."/>
            <person name="Jabbour D."/>
            <person name="Luo H."/>
            <person name="Baker S.E."/>
            <person name="Pisabarro A.G."/>
            <person name="Walton J.D."/>
            <person name="Blanchette R.A."/>
            <person name="Henrissat B."/>
            <person name="Martin F."/>
            <person name="Cullen D."/>
            <person name="Hibbett D.S."/>
            <person name="Grigoriev I.V."/>
        </authorList>
    </citation>
    <scope>NUCLEOTIDE SEQUENCE [LARGE SCALE GENOMIC DNA]</scope>
    <source>
        <strain evidence="3">MUCL 33604</strain>
    </source>
</reference>
<evidence type="ECO:0000313" key="3">
    <source>
        <dbReference type="Proteomes" id="UP000027265"/>
    </source>
</evidence>
<accession>A0A067PE79</accession>
<organism evidence="2 3">
    <name type="scientific">Jaapia argillacea MUCL 33604</name>
    <dbReference type="NCBI Taxonomy" id="933084"/>
    <lineage>
        <taxon>Eukaryota</taxon>
        <taxon>Fungi</taxon>
        <taxon>Dikarya</taxon>
        <taxon>Basidiomycota</taxon>
        <taxon>Agaricomycotina</taxon>
        <taxon>Agaricomycetes</taxon>
        <taxon>Agaricomycetidae</taxon>
        <taxon>Jaapiales</taxon>
        <taxon>Jaapiaceae</taxon>
        <taxon>Jaapia</taxon>
    </lineage>
</organism>